<keyword evidence="3" id="KW-1185">Reference proteome</keyword>
<sequence>MAVLRRRWQSGAAVALLASMVTIGPAACTSLHGERTPQPSTVAVPTMAPRQLRNSVSVQVVVRIDRAACVEGAGGLPGPGAGGDWCYFLDPGLNVTRAERVELIQDARRDFVVVVTLLPEDRDEFAAWTARAAGRQIAISVQGRVVDAPELLEPLSGDDLHIYLPGIAEADARTLLRQLSG</sequence>
<feature type="signal peptide" evidence="1">
    <location>
        <begin position="1"/>
        <end position="26"/>
    </location>
</feature>
<gene>
    <name evidence="2" type="ORF">EV384_1896</name>
</gene>
<comment type="caution">
    <text evidence="2">The sequence shown here is derived from an EMBL/GenBank/DDBJ whole genome shotgun (WGS) entry which is preliminary data.</text>
</comment>
<protein>
    <recommendedName>
        <fullName evidence="4">Preprotein translocase subunit SecD</fullName>
    </recommendedName>
</protein>
<evidence type="ECO:0000256" key="1">
    <source>
        <dbReference type="SAM" id="SignalP"/>
    </source>
</evidence>
<feature type="chain" id="PRO_5020250185" description="Preprotein translocase subunit SecD" evidence="1">
    <location>
        <begin position="27"/>
        <end position="181"/>
    </location>
</feature>
<dbReference type="Proteomes" id="UP000294114">
    <property type="component" value="Unassembled WGS sequence"/>
</dbReference>
<proteinExistence type="predicted"/>
<evidence type="ECO:0008006" key="4">
    <source>
        <dbReference type="Google" id="ProtNLM"/>
    </source>
</evidence>
<evidence type="ECO:0000313" key="3">
    <source>
        <dbReference type="Proteomes" id="UP000294114"/>
    </source>
</evidence>
<evidence type="ECO:0000313" key="2">
    <source>
        <dbReference type="EMBL" id="RZU73491.1"/>
    </source>
</evidence>
<accession>A0A4Q8B8J6</accession>
<keyword evidence="1" id="KW-0732">Signal</keyword>
<name>A0A4Q8B8J6_9ACTN</name>
<dbReference type="AlphaFoldDB" id="A0A4Q8B8J6"/>
<reference evidence="2 3" key="1">
    <citation type="submission" date="2019-02" db="EMBL/GenBank/DDBJ databases">
        <title>Sequencing the genomes of 1000 actinobacteria strains.</title>
        <authorList>
            <person name="Klenk H.-P."/>
        </authorList>
    </citation>
    <scope>NUCLEOTIDE SEQUENCE [LARGE SCALE GENOMIC DNA]</scope>
    <source>
        <strain evidence="2 3">DSM 45612</strain>
    </source>
</reference>
<dbReference type="RefSeq" id="WP_165439895.1">
    <property type="nucleotide sequence ID" value="NZ_SHLD01000001.1"/>
</dbReference>
<dbReference type="EMBL" id="SHLD01000001">
    <property type="protein sequence ID" value="RZU73491.1"/>
    <property type="molecule type" value="Genomic_DNA"/>
</dbReference>
<dbReference type="Gene3D" id="3.30.1360.200">
    <property type="match status" value="1"/>
</dbReference>
<organism evidence="2 3">
    <name type="scientific">Micromonospora kangleipakensis</name>
    <dbReference type="NCBI Taxonomy" id="1077942"/>
    <lineage>
        <taxon>Bacteria</taxon>
        <taxon>Bacillati</taxon>
        <taxon>Actinomycetota</taxon>
        <taxon>Actinomycetes</taxon>
        <taxon>Micromonosporales</taxon>
        <taxon>Micromonosporaceae</taxon>
        <taxon>Micromonospora</taxon>
    </lineage>
</organism>